<evidence type="ECO:0000313" key="3">
    <source>
        <dbReference type="EMBL" id="TYB44072.1"/>
    </source>
</evidence>
<protein>
    <submittedName>
        <fullName evidence="3">DUF4157 domain-containing protein</fullName>
    </submittedName>
</protein>
<evidence type="ECO:0000259" key="2">
    <source>
        <dbReference type="Pfam" id="PF13699"/>
    </source>
</evidence>
<dbReference type="InterPro" id="IPR025295">
    <property type="entry name" value="eCIS_core_dom"/>
</dbReference>
<organism evidence="3 4">
    <name type="scientific">Actinomadura chibensis</name>
    <dbReference type="NCBI Taxonomy" id="392828"/>
    <lineage>
        <taxon>Bacteria</taxon>
        <taxon>Bacillati</taxon>
        <taxon>Actinomycetota</taxon>
        <taxon>Actinomycetes</taxon>
        <taxon>Streptosporangiales</taxon>
        <taxon>Thermomonosporaceae</taxon>
        <taxon>Actinomadura</taxon>
    </lineage>
</organism>
<dbReference type="EMBL" id="VSFG01000005">
    <property type="protein sequence ID" value="TYB44072.1"/>
    <property type="molecule type" value="Genomic_DNA"/>
</dbReference>
<feature type="region of interest" description="Disordered" evidence="1">
    <location>
        <begin position="205"/>
        <end position="252"/>
    </location>
</feature>
<feature type="region of interest" description="Disordered" evidence="1">
    <location>
        <begin position="1"/>
        <end position="77"/>
    </location>
</feature>
<gene>
    <name evidence="3" type="ORF">FXF69_24255</name>
</gene>
<feature type="compositionally biased region" description="Low complexity" evidence="1">
    <location>
        <begin position="63"/>
        <end position="77"/>
    </location>
</feature>
<dbReference type="Pfam" id="PF13699">
    <property type="entry name" value="eCIS_core"/>
    <property type="match status" value="1"/>
</dbReference>
<feature type="compositionally biased region" description="Basic and acidic residues" evidence="1">
    <location>
        <begin position="37"/>
        <end position="57"/>
    </location>
</feature>
<dbReference type="Proteomes" id="UP000323380">
    <property type="component" value="Unassembled WGS sequence"/>
</dbReference>
<feature type="compositionally biased region" description="Polar residues" evidence="1">
    <location>
        <begin position="205"/>
        <end position="222"/>
    </location>
</feature>
<feature type="domain" description="eCIS core" evidence="2">
    <location>
        <begin position="130"/>
        <end position="207"/>
    </location>
</feature>
<keyword evidence="4" id="KW-1185">Reference proteome</keyword>
<evidence type="ECO:0000256" key="1">
    <source>
        <dbReference type="SAM" id="MobiDB-lite"/>
    </source>
</evidence>
<accession>A0A5D0NI70</accession>
<reference evidence="3 4" key="1">
    <citation type="submission" date="2019-08" db="EMBL/GenBank/DDBJ databases">
        <title>Actinomadura sp. nov. CYP1-5 isolated from mountain soil.</title>
        <authorList>
            <person name="Songsumanus A."/>
            <person name="Kuncharoen N."/>
            <person name="Kudo T."/>
            <person name="Yuki M."/>
            <person name="Igarashi Y."/>
            <person name="Tanasupawat S."/>
        </authorList>
    </citation>
    <scope>NUCLEOTIDE SEQUENCE [LARGE SCALE GENOMIC DNA]</scope>
    <source>
        <strain evidence="3 4">JCM 14158</strain>
    </source>
</reference>
<name>A0A5D0NI70_9ACTN</name>
<dbReference type="STRING" id="1220554.GCA_001552135_06137"/>
<proteinExistence type="predicted"/>
<comment type="caution">
    <text evidence="3">The sequence shown here is derived from an EMBL/GenBank/DDBJ whole genome shotgun (WGS) entry which is preliminary data.</text>
</comment>
<sequence>MPPCPGVRSGISPCRVRCPSVPSQPVRARSTLGRGTELVDRERVVRELRNQRDDGGARRTPSAGKARTDAAATAGTTPAARSVVALQRLVGNAAVARLLSARTQGEDGGEQAAAVQREHVEQVLRSPGRPLEAPVRAEWEARYGTDLSGVRVHTDSAAHRAAVSVQAVAFTSGSHIAFQRGRYDPGSPGGNRLLGHELSHYNQQRAGTVPGTDNGNGLSVSDPSDALEKAADADADAALRRPVQTDAEHDHA</sequence>
<dbReference type="AlphaFoldDB" id="A0A5D0NI70"/>
<evidence type="ECO:0000313" key="4">
    <source>
        <dbReference type="Proteomes" id="UP000323380"/>
    </source>
</evidence>